<comment type="caution">
    <text evidence="9">The sequence shown here is derived from an EMBL/GenBank/DDBJ whole genome shotgun (WGS) entry which is preliminary data.</text>
</comment>
<keyword evidence="2" id="KW-0436">Ligase</keyword>
<dbReference type="GO" id="GO:0005524">
    <property type="term" value="F:ATP binding"/>
    <property type="evidence" value="ECO:0007669"/>
    <property type="project" value="UniProtKB-KW"/>
</dbReference>
<evidence type="ECO:0000256" key="3">
    <source>
        <dbReference type="ARBA" id="ARBA00022741"/>
    </source>
</evidence>
<dbReference type="Gene3D" id="3.10.20.70">
    <property type="entry name" value="Glutamine synthetase, N-terminal domain"/>
    <property type="match status" value="1"/>
</dbReference>
<dbReference type="FunFam" id="3.10.20.70:FF:000015">
    <property type="entry name" value="Putative glutamine synthetase"/>
    <property type="match status" value="1"/>
</dbReference>
<dbReference type="STRING" id="1223545.GS4_25_00590"/>
<dbReference type="GO" id="GO:0004356">
    <property type="term" value="F:glutamine synthetase activity"/>
    <property type="evidence" value="ECO:0007669"/>
    <property type="project" value="InterPro"/>
</dbReference>
<evidence type="ECO:0000256" key="1">
    <source>
        <dbReference type="ARBA" id="ARBA00009897"/>
    </source>
</evidence>
<accession>M0QLQ1</accession>
<dbReference type="Pfam" id="PF00120">
    <property type="entry name" value="Gln-synt_C"/>
    <property type="match status" value="1"/>
</dbReference>
<dbReference type="InterPro" id="IPR014746">
    <property type="entry name" value="Gln_synth/guanido_kin_cat_dom"/>
</dbReference>
<name>M0QLQ1_9ACTN</name>
<dbReference type="OrthoDB" id="9807095at2"/>
<dbReference type="GO" id="GO:0006542">
    <property type="term" value="P:glutamine biosynthetic process"/>
    <property type="evidence" value="ECO:0007669"/>
    <property type="project" value="InterPro"/>
</dbReference>
<evidence type="ECO:0000259" key="7">
    <source>
        <dbReference type="PROSITE" id="PS51986"/>
    </source>
</evidence>
<dbReference type="InterPro" id="IPR008146">
    <property type="entry name" value="Gln_synth_cat_dom"/>
</dbReference>
<evidence type="ECO:0000259" key="8">
    <source>
        <dbReference type="PROSITE" id="PS51987"/>
    </source>
</evidence>
<dbReference type="PANTHER" id="PTHR43785:SF12">
    <property type="entry name" value="TYPE-1 GLUTAMINE SYNTHETASE 2"/>
    <property type="match status" value="1"/>
</dbReference>
<dbReference type="GO" id="GO:0006576">
    <property type="term" value="P:biogenic amine metabolic process"/>
    <property type="evidence" value="ECO:0007669"/>
    <property type="project" value="UniProtKB-ARBA"/>
</dbReference>
<feature type="domain" description="GS beta-grasp" evidence="7">
    <location>
        <begin position="20"/>
        <end position="116"/>
    </location>
</feature>
<dbReference type="Gene3D" id="3.30.590.10">
    <property type="entry name" value="Glutamine synthetase/guanido kinase, catalytic domain"/>
    <property type="match status" value="1"/>
</dbReference>
<dbReference type="EMBL" id="BANX01000025">
    <property type="protein sequence ID" value="GAC69488.1"/>
    <property type="molecule type" value="Genomic_DNA"/>
</dbReference>
<dbReference type="PANTHER" id="PTHR43785">
    <property type="entry name" value="GAMMA-GLUTAMYLPUTRESCINE SYNTHETASE"/>
    <property type="match status" value="1"/>
</dbReference>
<dbReference type="GO" id="GO:0042402">
    <property type="term" value="P:biogenic amine catabolic process"/>
    <property type="evidence" value="ECO:0007669"/>
    <property type="project" value="UniProtKB-ARBA"/>
</dbReference>
<dbReference type="FunFam" id="3.30.590.10:FF:000005">
    <property type="entry name" value="Probable glutamine synthetase"/>
    <property type="match status" value="1"/>
</dbReference>
<gene>
    <name evidence="9" type="primary">glnA</name>
    <name evidence="9" type="ORF">GS4_25_00590</name>
</gene>
<keyword evidence="4" id="KW-0067">ATP-binding</keyword>
<protein>
    <submittedName>
        <fullName evidence="9">Glutamine synthetase I</fullName>
    </submittedName>
</protein>
<keyword evidence="10" id="KW-1185">Reference proteome</keyword>
<evidence type="ECO:0000256" key="2">
    <source>
        <dbReference type="ARBA" id="ARBA00022598"/>
    </source>
</evidence>
<keyword evidence="3" id="KW-0547">Nucleotide-binding</keyword>
<dbReference type="PROSITE" id="PS51986">
    <property type="entry name" value="GS_BETA_GRASP"/>
    <property type="match status" value="1"/>
</dbReference>
<organism evidence="9 10">
    <name type="scientific">Gordonia soli NBRC 108243</name>
    <dbReference type="NCBI Taxonomy" id="1223545"/>
    <lineage>
        <taxon>Bacteria</taxon>
        <taxon>Bacillati</taxon>
        <taxon>Actinomycetota</taxon>
        <taxon>Actinomycetes</taxon>
        <taxon>Mycobacteriales</taxon>
        <taxon>Gordoniaceae</taxon>
        <taxon>Gordonia</taxon>
    </lineage>
</organism>
<dbReference type="SMART" id="SM01230">
    <property type="entry name" value="Gln-synt_C"/>
    <property type="match status" value="1"/>
</dbReference>
<evidence type="ECO:0000313" key="9">
    <source>
        <dbReference type="EMBL" id="GAC69488.1"/>
    </source>
</evidence>
<evidence type="ECO:0000256" key="4">
    <source>
        <dbReference type="ARBA" id="ARBA00022840"/>
    </source>
</evidence>
<dbReference type="SUPFAM" id="SSF55931">
    <property type="entry name" value="Glutamine synthetase/guanido kinase"/>
    <property type="match status" value="1"/>
</dbReference>
<dbReference type="InterPro" id="IPR008147">
    <property type="entry name" value="Gln_synt_N"/>
</dbReference>
<dbReference type="SUPFAM" id="SSF54368">
    <property type="entry name" value="Glutamine synthetase, N-terminal domain"/>
    <property type="match status" value="1"/>
</dbReference>
<dbReference type="Proteomes" id="UP000011666">
    <property type="component" value="Unassembled WGS sequence"/>
</dbReference>
<evidence type="ECO:0000256" key="6">
    <source>
        <dbReference type="RuleBase" id="RU000384"/>
    </source>
</evidence>
<dbReference type="PROSITE" id="PS51987">
    <property type="entry name" value="GS_CATALYTIC"/>
    <property type="match status" value="1"/>
</dbReference>
<dbReference type="AlphaFoldDB" id="M0QLQ1"/>
<dbReference type="RefSeq" id="WP_007622615.1">
    <property type="nucleotide sequence ID" value="NZ_BANX01000025.1"/>
</dbReference>
<reference evidence="9 10" key="1">
    <citation type="submission" date="2013-01" db="EMBL/GenBank/DDBJ databases">
        <title>Whole genome shotgun sequence of Gordonia soli NBRC 108243.</title>
        <authorList>
            <person name="Isaki-Nakamura S."/>
            <person name="Hosoyama A."/>
            <person name="Tsuchikane K."/>
            <person name="Ando Y."/>
            <person name="Baba S."/>
            <person name="Ohji S."/>
            <person name="Hamada M."/>
            <person name="Tamura T."/>
            <person name="Yamazoe A."/>
            <person name="Yamazaki S."/>
            <person name="Fujita N."/>
        </authorList>
    </citation>
    <scope>NUCLEOTIDE SEQUENCE [LARGE SCALE GENOMIC DNA]</scope>
    <source>
        <strain evidence="9 10">NBRC 108243</strain>
    </source>
</reference>
<dbReference type="InterPro" id="IPR036651">
    <property type="entry name" value="Gln_synt_N_sf"/>
</dbReference>
<dbReference type="eggNOG" id="COG0174">
    <property type="taxonomic scope" value="Bacteria"/>
</dbReference>
<sequence>MAGGTGGLTMIELQTMVDAGEIDTVIVAFPDMQGRLTGKRVSARLFVEEVAAHGAECCNYLLAVDVEMNTVDGYSMSSWETGYGDMVMTPDESTLRRLPWLPGTALVMADLSGTDGPPISVAPRSILRAQIDRLADRGLVPYVGTELEFMVFDDTYREAWAKKYHDLTPATDYNVDYAMLASTRMEPLLRDIRLGMEGAGLYCEGVKGECNLGQQEIAFRYDHALTTCDNHTIYKNGAKEIADQHGKSLTFMAKYDEREGNSCHIHISLRDADGAAVFADESAPHGMSTMFGHFVAGIQASLRELTLFYAPNINSYKRFVDGSFAPTAVAWGMDNRTCALRVVGHGPGMRVECRAPGGDVNQYLAVAALIAAGLDGIDRELPLADPAAGNAYSGGAERLPTTLREAAELFAGSELAAAAFGANVVEHYRNNAAIELAAYDAAVTDWERVRGFERL</sequence>
<evidence type="ECO:0000313" key="10">
    <source>
        <dbReference type="Proteomes" id="UP000011666"/>
    </source>
</evidence>
<evidence type="ECO:0000256" key="5">
    <source>
        <dbReference type="PROSITE-ProRule" id="PRU01330"/>
    </source>
</evidence>
<comment type="similarity">
    <text evidence="1 5 6">Belongs to the glutamine synthetase family.</text>
</comment>
<proteinExistence type="inferred from homology"/>
<feature type="domain" description="GS catalytic" evidence="8">
    <location>
        <begin position="123"/>
        <end position="455"/>
    </location>
</feature>